<proteinExistence type="inferred from homology"/>
<dbReference type="InterPro" id="IPR027417">
    <property type="entry name" value="P-loop_NTPase"/>
</dbReference>
<evidence type="ECO:0000259" key="3">
    <source>
        <dbReference type="PROSITE" id="PS50893"/>
    </source>
</evidence>
<accession>A0ABS8YH47</accession>
<dbReference type="InterPro" id="IPR003439">
    <property type="entry name" value="ABC_transporter-like_ATP-bd"/>
</dbReference>
<reference evidence="4 5" key="1">
    <citation type="submission" date="2021-11" db="EMBL/GenBank/DDBJ databases">
        <title>Draft genome sequence of Paenibacillus profundus YoMME, a new Gram-positive bacteria with exoelectrogenic properties.</title>
        <authorList>
            <person name="Hubenova Y."/>
            <person name="Hubenova E."/>
            <person name="Manasiev Y."/>
            <person name="Peykov S."/>
            <person name="Mitov M."/>
        </authorList>
    </citation>
    <scope>NUCLEOTIDE SEQUENCE [LARGE SCALE GENOMIC DNA]</scope>
    <source>
        <strain evidence="4 5">YoMME</strain>
    </source>
</reference>
<comment type="similarity">
    <text evidence="1">Belongs to the ABC transporter superfamily.</text>
</comment>
<dbReference type="SUPFAM" id="SSF52540">
    <property type="entry name" value="P-loop containing nucleoside triphosphate hydrolases"/>
    <property type="match status" value="1"/>
</dbReference>
<sequence>MIELNQVYKARGSFRLYVEKLRFNTGLHLITGPNGAGKSTLLQIIASADVPDKGTVSCNGIPYQERLSYVRGRIGFVPGEAIPYEDMTALAFLSYMGGLKGVTDTASHLKLLELFGLKGERATRVNRLSLGYQRRLMLAQSLLGAPDMLVLDEPLTHVDGPEQRRIIALLALYARARTVIVSSHEPEMWEPNQTVALNNGSPVSA</sequence>
<dbReference type="EMBL" id="JAJNBZ010000005">
    <property type="protein sequence ID" value="MCE5169477.1"/>
    <property type="molecule type" value="Genomic_DNA"/>
</dbReference>
<organism evidence="4 5">
    <name type="scientific">Paenibacillus profundus</name>
    <dbReference type="NCBI Taxonomy" id="1173085"/>
    <lineage>
        <taxon>Bacteria</taxon>
        <taxon>Bacillati</taxon>
        <taxon>Bacillota</taxon>
        <taxon>Bacilli</taxon>
        <taxon>Bacillales</taxon>
        <taxon>Paenibacillaceae</taxon>
        <taxon>Paenibacillus</taxon>
    </lineage>
</organism>
<evidence type="ECO:0000313" key="4">
    <source>
        <dbReference type="EMBL" id="MCE5169477.1"/>
    </source>
</evidence>
<protein>
    <submittedName>
        <fullName evidence="4">ABC transporter ATP-binding protein</fullName>
    </submittedName>
</protein>
<comment type="caution">
    <text evidence="4">The sequence shown here is derived from an EMBL/GenBank/DDBJ whole genome shotgun (WGS) entry which is preliminary data.</text>
</comment>
<dbReference type="Pfam" id="PF00005">
    <property type="entry name" value="ABC_tran"/>
    <property type="match status" value="1"/>
</dbReference>
<dbReference type="RefSeq" id="WP_233696456.1">
    <property type="nucleotide sequence ID" value="NZ_JAJNBZ010000005.1"/>
</dbReference>
<name>A0ABS8YH47_9BACL</name>
<evidence type="ECO:0000313" key="5">
    <source>
        <dbReference type="Proteomes" id="UP001199916"/>
    </source>
</evidence>
<evidence type="ECO:0000256" key="2">
    <source>
        <dbReference type="ARBA" id="ARBA00022448"/>
    </source>
</evidence>
<feature type="domain" description="ABC transporter" evidence="3">
    <location>
        <begin position="2"/>
        <end position="205"/>
    </location>
</feature>
<keyword evidence="2" id="KW-0813">Transport</keyword>
<dbReference type="Proteomes" id="UP001199916">
    <property type="component" value="Unassembled WGS sequence"/>
</dbReference>
<evidence type="ECO:0000256" key="1">
    <source>
        <dbReference type="ARBA" id="ARBA00005417"/>
    </source>
</evidence>
<dbReference type="PROSITE" id="PS50893">
    <property type="entry name" value="ABC_TRANSPORTER_2"/>
    <property type="match status" value="1"/>
</dbReference>
<dbReference type="GO" id="GO:0005524">
    <property type="term" value="F:ATP binding"/>
    <property type="evidence" value="ECO:0007669"/>
    <property type="project" value="UniProtKB-KW"/>
</dbReference>
<keyword evidence="4" id="KW-0067">ATP-binding</keyword>
<dbReference type="PANTHER" id="PTHR43335">
    <property type="entry name" value="ABC TRANSPORTER, ATP-BINDING PROTEIN"/>
    <property type="match status" value="1"/>
</dbReference>
<dbReference type="Gene3D" id="3.40.50.300">
    <property type="entry name" value="P-loop containing nucleotide triphosphate hydrolases"/>
    <property type="match status" value="1"/>
</dbReference>
<gene>
    <name evidence="4" type="ORF">LQV63_09150</name>
</gene>
<keyword evidence="4" id="KW-0547">Nucleotide-binding</keyword>
<keyword evidence="5" id="KW-1185">Reference proteome</keyword>